<evidence type="ECO:0000259" key="7">
    <source>
        <dbReference type="Pfam" id="PF03772"/>
    </source>
</evidence>
<keyword evidence="2" id="KW-1003">Cell membrane</keyword>
<dbReference type="Pfam" id="PF03772">
    <property type="entry name" value="Competence"/>
    <property type="match status" value="1"/>
</dbReference>
<feature type="domain" description="ComEC/Rec2-related protein" evidence="7">
    <location>
        <begin position="233"/>
        <end position="498"/>
    </location>
</feature>
<dbReference type="AlphaFoldDB" id="A0A0G1D4L8"/>
<reference evidence="9 10" key="1">
    <citation type="journal article" date="2015" name="Nature">
        <title>rRNA introns, odd ribosomes, and small enigmatic genomes across a large radiation of phyla.</title>
        <authorList>
            <person name="Brown C.T."/>
            <person name="Hug L.A."/>
            <person name="Thomas B.C."/>
            <person name="Sharon I."/>
            <person name="Castelle C.J."/>
            <person name="Singh A."/>
            <person name="Wilkins M.J."/>
            <person name="Williams K.H."/>
            <person name="Banfield J.F."/>
        </authorList>
    </citation>
    <scope>NUCLEOTIDE SEQUENCE [LARGE SCALE GENOMIC DNA]</scope>
</reference>
<comment type="subcellular location">
    <subcellularLocation>
        <location evidence="1">Cell membrane</location>
        <topology evidence="1">Multi-pass membrane protein</topology>
    </subcellularLocation>
</comment>
<feature type="transmembrane region" description="Helical" evidence="6">
    <location>
        <begin position="478"/>
        <end position="496"/>
    </location>
</feature>
<dbReference type="NCBIfam" id="TIGR00360">
    <property type="entry name" value="ComEC_N-term"/>
    <property type="match status" value="1"/>
</dbReference>
<evidence type="ECO:0000256" key="6">
    <source>
        <dbReference type="SAM" id="Phobius"/>
    </source>
</evidence>
<feature type="transmembrane region" description="Helical" evidence="6">
    <location>
        <begin position="387"/>
        <end position="407"/>
    </location>
</feature>
<dbReference type="InterPro" id="IPR025405">
    <property type="entry name" value="DUF4131"/>
</dbReference>
<dbReference type="EMBL" id="LCDO01000004">
    <property type="protein sequence ID" value="KKS56978.1"/>
    <property type="molecule type" value="Genomic_DNA"/>
</dbReference>
<feature type="transmembrane region" description="Helical" evidence="6">
    <location>
        <begin position="419"/>
        <end position="440"/>
    </location>
</feature>
<feature type="domain" description="DUF4131" evidence="8">
    <location>
        <begin position="39"/>
        <end position="184"/>
    </location>
</feature>
<keyword evidence="5 6" id="KW-0472">Membrane</keyword>
<protein>
    <submittedName>
        <fullName evidence="9">ComEC/Rec2-related protein</fullName>
    </submittedName>
</protein>
<name>A0A0G1D4L8_9BACT</name>
<comment type="caution">
    <text evidence="9">The sequence shown here is derived from an EMBL/GenBank/DDBJ whole genome shotgun (WGS) entry which is preliminary data.</text>
</comment>
<sequence>MFLEKIAESQSKFFLFGLVSFIIGIAGASVLGLTRKNLFFLSCCLILLLVSLGITISKKWRVLIVLSIFLFLGVWRFVLSEPAKSPQNLRFFTGHLVIVKGILISAGEISGNYQRVYLNSQALKFFVDDNYKKIQGKTILYLEKYPLHDFGEEVEVRCNLTDPKELLKDDQFSYAAFLQKEGVWTACFNAQIISNLQPRHFSFYKIFLDLRNYFNQKINYLLPEPQSSFLRGLLYGDRTTFPPELRNAFSKTGVTHIIAISGYNITIIVVGLLVLLKFFGLSRRRAFILILGVILFFILLSGASASVIRAGLMGVLVLWGRQIGRQSSAGRVLILAAAIMLLFNPRLLLFDVGFQLSFLSTLGLIYFSPILEKILVKISALWGLKEIIIATFSAIIFTSPLIIYTFGQFSLVAPLANLLILPVVPLAMLLGFLCLFLGIIYLPLGKIIAYAAWAVLSYILKVAEYLAGWKFSALNLSLPWWLAALFYLFLVYLIYVNSKKSKI</sequence>
<gene>
    <name evidence="9" type="ORF">UV20_C0004G0074</name>
</gene>
<feature type="transmembrane region" description="Helical" evidence="6">
    <location>
        <begin position="38"/>
        <end position="56"/>
    </location>
</feature>
<evidence type="ECO:0000313" key="10">
    <source>
        <dbReference type="Proteomes" id="UP000034837"/>
    </source>
</evidence>
<feature type="transmembrane region" description="Helical" evidence="6">
    <location>
        <begin position="356"/>
        <end position="375"/>
    </location>
</feature>
<dbReference type="InterPro" id="IPR052159">
    <property type="entry name" value="Competence_DNA_uptake"/>
</dbReference>
<feature type="transmembrane region" description="Helical" evidence="6">
    <location>
        <begin position="332"/>
        <end position="350"/>
    </location>
</feature>
<dbReference type="PANTHER" id="PTHR30619:SF7">
    <property type="entry name" value="BETA-LACTAMASE DOMAIN PROTEIN"/>
    <property type="match status" value="1"/>
</dbReference>
<dbReference type="Pfam" id="PF13567">
    <property type="entry name" value="DUF4131"/>
    <property type="match status" value="1"/>
</dbReference>
<keyword evidence="3 6" id="KW-0812">Transmembrane</keyword>
<dbReference type="Proteomes" id="UP000034837">
    <property type="component" value="Unassembled WGS sequence"/>
</dbReference>
<keyword evidence="4 6" id="KW-1133">Transmembrane helix</keyword>
<dbReference type="InterPro" id="IPR004477">
    <property type="entry name" value="ComEC_N"/>
</dbReference>
<evidence type="ECO:0000259" key="8">
    <source>
        <dbReference type="Pfam" id="PF13567"/>
    </source>
</evidence>
<proteinExistence type="predicted"/>
<feature type="transmembrane region" description="Helical" evidence="6">
    <location>
        <begin position="62"/>
        <end position="79"/>
    </location>
</feature>
<evidence type="ECO:0000256" key="3">
    <source>
        <dbReference type="ARBA" id="ARBA00022692"/>
    </source>
</evidence>
<evidence type="ECO:0000256" key="2">
    <source>
        <dbReference type="ARBA" id="ARBA00022475"/>
    </source>
</evidence>
<dbReference type="PANTHER" id="PTHR30619">
    <property type="entry name" value="DNA INTERNALIZATION/COMPETENCE PROTEIN COMEC/REC2"/>
    <property type="match status" value="1"/>
</dbReference>
<evidence type="ECO:0000313" key="9">
    <source>
        <dbReference type="EMBL" id="KKS56978.1"/>
    </source>
</evidence>
<feature type="transmembrane region" description="Helical" evidence="6">
    <location>
        <begin position="254"/>
        <end position="275"/>
    </location>
</feature>
<feature type="transmembrane region" description="Helical" evidence="6">
    <location>
        <begin position="287"/>
        <end position="320"/>
    </location>
</feature>
<feature type="transmembrane region" description="Helical" evidence="6">
    <location>
        <begin position="447"/>
        <end position="466"/>
    </location>
</feature>
<evidence type="ECO:0000256" key="1">
    <source>
        <dbReference type="ARBA" id="ARBA00004651"/>
    </source>
</evidence>
<organism evidence="9 10">
    <name type="scientific">Candidatus Magasanikbacteria bacterium GW2011_GWA2_42_32</name>
    <dbReference type="NCBI Taxonomy" id="1619039"/>
    <lineage>
        <taxon>Bacteria</taxon>
        <taxon>Candidatus Magasanikiibacteriota</taxon>
    </lineage>
</organism>
<feature type="transmembrane region" description="Helical" evidence="6">
    <location>
        <begin position="12"/>
        <end position="31"/>
    </location>
</feature>
<evidence type="ECO:0000256" key="4">
    <source>
        <dbReference type="ARBA" id="ARBA00022989"/>
    </source>
</evidence>
<dbReference type="GO" id="GO:0005886">
    <property type="term" value="C:plasma membrane"/>
    <property type="evidence" value="ECO:0007669"/>
    <property type="project" value="UniProtKB-SubCell"/>
</dbReference>
<evidence type="ECO:0000256" key="5">
    <source>
        <dbReference type="ARBA" id="ARBA00023136"/>
    </source>
</evidence>
<accession>A0A0G1D4L8</accession>